<evidence type="ECO:0000313" key="1">
    <source>
        <dbReference type="EMBL" id="TNV71685.1"/>
    </source>
</evidence>
<reference evidence="1" key="1">
    <citation type="submission" date="2019-06" db="EMBL/GenBank/DDBJ databases">
        <authorList>
            <person name="Zheng W."/>
        </authorList>
    </citation>
    <scope>NUCLEOTIDE SEQUENCE</scope>
    <source>
        <strain evidence="1">QDHG01</strain>
    </source>
</reference>
<evidence type="ECO:0000313" key="2">
    <source>
        <dbReference type="Proteomes" id="UP000785679"/>
    </source>
</evidence>
<gene>
    <name evidence="1" type="ORF">FGO68_gene9119</name>
</gene>
<protein>
    <submittedName>
        <fullName evidence="1">Uncharacterized protein</fullName>
    </submittedName>
</protein>
<sequence>MFPPKNKITFLLEDNFIAFFSIWKYSPSNVVILISGSCFLRLFSNIERIFPEISIGIQVKSVPFSLKYFRRYVDFTASPAPSSIKSKGSSFDLIAFASSAVLF</sequence>
<proteinExistence type="predicted"/>
<organism evidence="1 2">
    <name type="scientific">Halteria grandinella</name>
    <dbReference type="NCBI Taxonomy" id="5974"/>
    <lineage>
        <taxon>Eukaryota</taxon>
        <taxon>Sar</taxon>
        <taxon>Alveolata</taxon>
        <taxon>Ciliophora</taxon>
        <taxon>Intramacronucleata</taxon>
        <taxon>Spirotrichea</taxon>
        <taxon>Stichotrichia</taxon>
        <taxon>Sporadotrichida</taxon>
        <taxon>Halteriidae</taxon>
        <taxon>Halteria</taxon>
    </lineage>
</organism>
<dbReference type="AlphaFoldDB" id="A0A8J8NBN1"/>
<name>A0A8J8NBN1_HALGN</name>
<accession>A0A8J8NBN1</accession>
<keyword evidence="2" id="KW-1185">Reference proteome</keyword>
<dbReference type="EMBL" id="RRYP01029738">
    <property type="protein sequence ID" value="TNV71685.1"/>
    <property type="molecule type" value="Genomic_DNA"/>
</dbReference>
<comment type="caution">
    <text evidence="1">The sequence shown here is derived from an EMBL/GenBank/DDBJ whole genome shotgun (WGS) entry which is preliminary data.</text>
</comment>
<dbReference type="Proteomes" id="UP000785679">
    <property type="component" value="Unassembled WGS sequence"/>
</dbReference>